<evidence type="ECO:0000313" key="5">
    <source>
        <dbReference type="Proteomes" id="UP000705283"/>
    </source>
</evidence>
<keyword evidence="1" id="KW-1133">Transmembrane helix</keyword>
<keyword evidence="4" id="KW-1185">Reference proteome</keyword>
<keyword evidence="1" id="KW-0472">Membrane</keyword>
<dbReference type="RefSeq" id="WP_084983492.1">
    <property type="nucleotide sequence ID" value="NZ_CBCSCF010000010.1"/>
</dbReference>
<accession>A0AA40X0Y8</accession>
<dbReference type="Proteomes" id="UP000192722">
    <property type="component" value="Unassembled WGS sequence"/>
</dbReference>
<evidence type="ECO:0000256" key="1">
    <source>
        <dbReference type="SAM" id="Phobius"/>
    </source>
</evidence>
<feature type="transmembrane region" description="Helical" evidence="1">
    <location>
        <begin position="36"/>
        <end position="56"/>
    </location>
</feature>
<gene>
    <name evidence="3" type="ORF">BS639_14960</name>
    <name evidence="2" type="ORF">ITX54_07850</name>
</gene>
<sequence length="112" mass="12287">MKQEVLLLIVAIVFIVIIFGTVMSIAVRAKGLKKAYWLLCSFLIGIGSLSFIYFLSFPEPSMVSDRNVSGEMPPELGFAGFITRTGIAAALLGFLVMGLWRLVGLFNKPNSR</sequence>
<dbReference type="Proteomes" id="UP000705283">
    <property type="component" value="Unassembled WGS sequence"/>
</dbReference>
<feature type="transmembrane region" description="Helical" evidence="1">
    <location>
        <begin position="76"/>
        <end position="103"/>
    </location>
</feature>
<organism evidence="2 5">
    <name type="scientific">Rouxiella silvae</name>
    <dbReference type="NCBI Taxonomy" id="1646373"/>
    <lineage>
        <taxon>Bacteria</taxon>
        <taxon>Pseudomonadati</taxon>
        <taxon>Pseudomonadota</taxon>
        <taxon>Gammaproteobacteria</taxon>
        <taxon>Enterobacterales</taxon>
        <taxon>Yersiniaceae</taxon>
        <taxon>Rouxiella</taxon>
    </lineage>
</organism>
<dbReference type="AlphaFoldDB" id="A0AA40X0Y8"/>
<evidence type="ECO:0000313" key="2">
    <source>
        <dbReference type="EMBL" id="MBF6636565.1"/>
    </source>
</evidence>
<dbReference type="EMBL" id="MRWD01000035">
    <property type="protein sequence ID" value="ORJ20495.1"/>
    <property type="molecule type" value="Genomic_DNA"/>
</dbReference>
<evidence type="ECO:0000313" key="4">
    <source>
        <dbReference type="Proteomes" id="UP000192722"/>
    </source>
</evidence>
<feature type="transmembrane region" description="Helical" evidence="1">
    <location>
        <begin position="6"/>
        <end position="27"/>
    </location>
</feature>
<reference evidence="2" key="4">
    <citation type="submission" date="2022-09" db="EMBL/GenBank/DDBJ databases">
        <title>Rouxiella aceris sp. nov., isolated from tree sap and emended description of the genus Rhouxiella.</title>
        <authorList>
            <person name="Kim I.S."/>
        </authorList>
    </citation>
    <scope>NUCLEOTIDE SEQUENCE</scope>
    <source>
        <strain evidence="2">SAP-2</strain>
    </source>
</reference>
<dbReference type="EMBL" id="JADMKS010000003">
    <property type="protein sequence ID" value="MBF6636565.1"/>
    <property type="molecule type" value="Genomic_DNA"/>
</dbReference>
<name>A0AA40X0Y8_9GAMM</name>
<protein>
    <submittedName>
        <fullName evidence="2">Uncharacterized protein</fullName>
    </submittedName>
</protein>
<comment type="caution">
    <text evidence="2">The sequence shown here is derived from an EMBL/GenBank/DDBJ whole genome shotgun (WGS) entry which is preliminary data.</text>
</comment>
<reference evidence="3" key="1">
    <citation type="submission" date="2016-12" db="EMBL/GenBank/DDBJ databases">
        <authorList>
            <person name="Le Fleche-Mateos A."/>
        </authorList>
    </citation>
    <scope>NUCLEOTIDE SEQUENCE</scope>
    <source>
        <strain evidence="3">213</strain>
    </source>
</reference>
<reference evidence="3 4" key="2">
    <citation type="journal article" date="2017" name="Int. J. Syst. Evol. Microbiol.">
        <title>Rouxiella badensis sp. nov. and Rouxiella silvae sp. nov. isolated from peat bog soil in Germany and emendation of the genus description.</title>
        <authorList>
            <person name="Le Fleche-Mateos A."/>
            <person name="Kugler J.H."/>
            <person name="Hansen S.H."/>
            <person name="Syldatk C."/>
            <person name="Hausmann R."/>
            <person name="Lomprez F."/>
            <person name="Vandenbogaert M."/>
            <person name="Manuguerra J.C."/>
            <person name="Grimont P.A."/>
        </authorList>
    </citation>
    <scope>NUCLEOTIDE SEQUENCE [LARGE SCALE GENOMIC DNA]</scope>
    <source>
        <strain evidence="3 4">213</strain>
    </source>
</reference>
<proteinExistence type="predicted"/>
<reference evidence="2" key="3">
    <citation type="submission" date="2020-11" db="EMBL/GenBank/DDBJ databases">
        <authorList>
            <person name="Lee S.D."/>
        </authorList>
    </citation>
    <scope>NUCLEOTIDE SEQUENCE</scope>
    <source>
        <strain evidence="2">SAP-2</strain>
    </source>
</reference>
<evidence type="ECO:0000313" key="3">
    <source>
        <dbReference type="EMBL" id="ORJ20495.1"/>
    </source>
</evidence>
<keyword evidence="1" id="KW-0812">Transmembrane</keyword>